<dbReference type="InterPro" id="IPR008323">
    <property type="entry name" value="UCP033563"/>
</dbReference>
<dbReference type="OrthoDB" id="9781616at2"/>
<feature type="compositionally biased region" description="Pro residues" evidence="1">
    <location>
        <begin position="1"/>
        <end position="22"/>
    </location>
</feature>
<protein>
    <submittedName>
        <fullName evidence="2">DUF1015 domain-containing protein</fullName>
    </submittedName>
</protein>
<reference evidence="2 3" key="1">
    <citation type="submission" date="2019-05" db="EMBL/GenBank/DDBJ databases">
        <title>Streptomyces marianii sp. nov., a novel marine actinomycete from southern coast of India.</title>
        <authorList>
            <person name="Iniyan A.M."/>
            <person name="Wink J."/>
            <person name="Ramprasad E."/>
            <person name="Ramana C.V."/>
            <person name="Bunk B."/>
            <person name="Sproer C."/>
            <person name="Joseph F.-J.R.S."/>
            <person name="Vincent S.G.P."/>
        </authorList>
    </citation>
    <scope>NUCLEOTIDE SEQUENCE [LARGE SCALE GENOMIC DNA]</scope>
    <source>
        <strain evidence="2 3">ICN19</strain>
    </source>
</reference>
<gene>
    <name evidence="2" type="ORF">FEF34_02145</name>
</gene>
<evidence type="ECO:0000313" key="3">
    <source>
        <dbReference type="Proteomes" id="UP000305921"/>
    </source>
</evidence>
<organism evidence="2 3">
    <name type="scientific">Streptomyces marianii</name>
    <dbReference type="NCBI Taxonomy" id="1817406"/>
    <lineage>
        <taxon>Bacteria</taxon>
        <taxon>Bacillati</taxon>
        <taxon>Actinomycetota</taxon>
        <taxon>Actinomycetes</taxon>
        <taxon>Kitasatosporales</taxon>
        <taxon>Streptomycetaceae</taxon>
        <taxon>Streptomyces</taxon>
    </lineage>
</organism>
<evidence type="ECO:0000256" key="1">
    <source>
        <dbReference type="SAM" id="MobiDB-lite"/>
    </source>
</evidence>
<keyword evidence="3" id="KW-1185">Reference proteome</keyword>
<dbReference type="Proteomes" id="UP000305921">
    <property type="component" value="Unassembled WGS sequence"/>
</dbReference>
<name>A0A5R9DX73_9ACTN</name>
<dbReference type="AlphaFoldDB" id="A0A5R9DX73"/>
<sequence length="422" mass="45356">MPAPPRPRPLLPGAPMPTPAQPSVPGVRLRPFRAVRYNPATAGDLAHVLCPPHDDVGPSRARAPRHRRHHLARLVYSSDPGTAARQRLERWMHRGILVRDQRPAFYVYQQHLGAKILFRGVIGELDLPTATPAAVLPHEDVQAHVVGQRAAHMQGLQAQLEPLLLTYRAPGAPGPAAMDDITRRPPLAAARIGLITHTVWACTDPREQAAVSRHLAGAGALIADGHHRYAACLRLNDRHPGGPWARSLALLVDQTAHPLQLKAIHRVVPGLEPDKAIAAAAEAMRVRPLPEGARHPMPGELLITAEGRAWSLTAPDPRSLDAALEGHPAEWRDVPTAVSDHLLMDLTWSVLDLPGGVHHVHDMRHAVASTATPGSGIAVLLPAVREESVRTLAAAGVLLPRKTTSFGPKPTAGLALRVLDAP</sequence>
<feature type="region of interest" description="Disordered" evidence="1">
    <location>
        <begin position="1"/>
        <end position="25"/>
    </location>
</feature>
<dbReference type="Pfam" id="PF06245">
    <property type="entry name" value="DUF1015"/>
    <property type="match status" value="1"/>
</dbReference>
<dbReference type="PANTHER" id="PTHR36454:SF1">
    <property type="entry name" value="DUF1015 DOMAIN-CONTAINING PROTEIN"/>
    <property type="match status" value="1"/>
</dbReference>
<accession>A0A5R9DX73</accession>
<dbReference type="EMBL" id="VAWE01000001">
    <property type="protein sequence ID" value="TLQ42190.1"/>
    <property type="molecule type" value="Genomic_DNA"/>
</dbReference>
<evidence type="ECO:0000313" key="2">
    <source>
        <dbReference type="EMBL" id="TLQ42190.1"/>
    </source>
</evidence>
<proteinExistence type="predicted"/>
<dbReference type="PANTHER" id="PTHR36454">
    <property type="entry name" value="LMO2823 PROTEIN"/>
    <property type="match status" value="1"/>
</dbReference>
<comment type="caution">
    <text evidence="2">The sequence shown here is derived from an EMBL/GenBank/DDBJ whole genome shotgun (WGS) entry which is preliminary data.</text>
</comment>